<dbReference type="InterPro" id="IPR050950">
    <property type="entry name" value="HTH-type_LysR_regulators"/>
</dbReference>
<evidence type="ECO:0000313" key="6">
    <source>
        <dbReference type="EMBL" id="CAH0536322.1"/>
    </source>
</evidence>
<comment type="similarity">
    <text evidence="1">Belongs to the LysR transcriptional regulatory family.</text>
</comment>
<dbReference type="InterPro" id="IPR036388">
    <property type="entry name" value="WH-like_DNA-bd_sf"/>
</dbReference>
<dbReference type="InterPro" id="IPR005119">
    <property type="entry name" value="LysR_subst-bd"/>
</dbReference>
<keyword evidence="3" id="KW-0238">DNA-binding</keyword>
<dbReference type="Pfam" id="PF03466">
    <property type="entry name" value="LysR_substrate"/>
    <property type="match status" value="1"/>
</dbReference>
<dbReference type="SUPFAM" id="SSF46785">
    <property type="entry name" value="Winged helix' DNA-binding domain"/>
    <property type="match status" value="1"/>
</dbReference>
<dbReference type="PANTHER" id="PTHR30419">
    <property type="entry name" value="HTH-TYPE TRANSCRIPTIONAL REGULATOR YBHD"/>
    <property type="match status" value="1"/>
</dbReference>
<organism evidence="6 7">
    <name type="scientific">Vibrio marisflavi CECT 7928</name>
    <dbReference type="NCBI Taxonomy" id="634439"/>
    <lineage>
        <taxon>Bacteria</taxon>
        <taxon>Pseudomonadati</taxon>
        <taxon>Pseudomonadota</taxon>
        <taxon>Gammaproteobacteria</taxon>
        <taxon>Vibrionales</taxon>
        <taxon>Vibrionaceae</taxon>
        <taxon>Vibrio</taxon>
    </lineage>
</organism>
<gene>
    <name evidence="6" type="ORF">VMF7928_00334</name>
</gene>
<comment type="caution">
    <text evidence="6">The sequence shown here is derived from an EMBL/GenBank/DDBJ whole genome shotgun (WGS) entry which is preliminary data.</text>
</comment>
<name>A0ABN8E0E9_9VIBR</name>
<keyword evidence="4" id="KW-0804">Transcription</keyword>
<dbReference type="SUPFAM" id="SSF53850">
    <property type="entry name" value="Periplasmic binding protein-like II"/>
    <property type="match status" value="1"/>
</dbReference>
<dbReference type="Gene3D" id="1.10.10.10">
    <property type="entry name" value="Winged helix-like DNA-binding domain superfamily/Winged helix DNA-binding domain"/>
    <property type="match status" value="1"/>
</dbReference>
<proteinExistence type="inferred from homology"/>
<dbReference type="InterPro" id="IPR000847">
    <property type="entry name" value="LysR_HTH_N"/>
</dbReference>
<dbReference type="Gene3D" id="3.40.190.10">
    <property type="entry name" value="Periplasmic binding protein-like II"/>
    <property type="match status" value="2"/>
</dbReference>
<reference evidence="6" key="1">
    <citation type="submission" date="2021-11" db="EMBL/GenBank/DDBJ databases">
        <authorList>
            <person name="Rodrigo-Torres L."/>
            <person name="Arahal R. D."/>
            <person name="Lucena T."/>
        </authorList>
    </citation>
    <scope>NUCLEOTIDE SEQUENCE</scope>
    <source>
        <strain evidence="6">CECT 7928</strain>
    </source>
</reference>
<dbReference type="InterPro" id="IPR036390">
    <property type="entry name" value="WH_DNA-bd_sf"/>
</dbReference>
<evidence type="ECO:0000256" key="3">
    <source>
        <dbReference type="ARBA" id="ARBA00023125"/>
    </source>
</evidence>
<dbReference type="Pfam" id="PF00126">
    <property type="entry name" value="HTH_1"/>
    <property type="match status" value="1"/>
</dbReference>
<dbReference type="PRINTS" id="PR00039">
    <property type="entry name" value="HTHLYSR"/>
</dbReference>
<sequence length="305" mass="33814">MIEKVDIEDISINRIRCFVSVFELGSISKAALDCDVSQPAMSRSIKSLEEQFNVPLFNRDTRQLCPTDAAKQLYPRCLELCTSVKALCNELDVIKVGDYGELRIGLGKIIGPIGSKVISKIISEKFADLRVSIVEGSPTSLHRELLQGNLDFFITHSEAVGLLSNVEQLVCKPCAFVEVDALASPTAEFLKSGTDLISYPWTFPKFEILETSKSHFYANYYKKIQANGGILYQIDNADARMKLVLSGQAATIFASSEAEKYVESGQLIKLPISLTDFPLSTYHLSTKPLCPKARQMIEYVKAGMH</sequence>
<evidence type="ECO:0000256" key="2">
    <source>
        <dbReference type="ARBA" id="ARBA00023015"/>
    </source>
</evidence>
<feature type="domain" description="HTH lysR-type" evidence="5">
    <location>
        <begin position="10"/>
        <end position="67"/>
    </location>
</feature>
<keyword evidence="7" id="KW-1185">Reference proteome</keyword>
<evidence type="ECO:0000259" key="5">
    <source>
        <dbReference type="PROSITE" id="PS50931"/>
    </source>
</evidence>
<evidence type="ECO:0000256" key="4">
    <source>
        <dbReference type="ARBA" id="ARBA00023163"/>
    </source>
</evidence>
<dbReference type="EMBL" id="CAKLDM010000001">
    <property type="protein sequence ID" value="CAH0536322.1"/>
    <property type="molecule type" value="Genomic_DNA"/>
</dbReference>
<dbReference type="RefSeq" id="WP_290368731.1">
    <property type="nucleotide sequence ID" value="NZ_CAKLDM010000001.1"/>
</dbReference>
<keyword evidence="2" id="KW-0805">Transcription regulation</keyword>
<protein>
    <recommendedName>
        <fullName evidence="5">HTH lysR-type domain-containing protein</fullName>
    </recommendedName>
</protein>
<dbReference type="Proteomes" id="UP000838748">
    <property type="component" value="Unassembled WGS sequence"/>
</dbReference>
<dbReference type="CDD" id="cd05466">
    <property type="entry name" value="PBP2_LTTR_substrate"/>
    <property type="match status" value="1"/>
</dbReference>
<accession>A0ABN8E0E9</accession>
<evidence type="ECO:0000313" key="7">
    <source>
        <dbReference type="Proteomes" id="UP000838748"/>
    </source>
</evidence>
<dbReference type="PROSITE" id="PS50931">
    <property type="entry name" value="HTH_LYSR"/>
    <property type="match status" value="1"/>
</dbReference>
<evidence type="ECO:0000256" key="1">
    <source>
        <dbReference type="ARBA" id="ARBA00009437"/>
    </source>
</evidence>